<reference evidence="1" key="1">
    <citation type="submission" date="2020-06" db="EMBL/GenBank/DDBJ databases">
        <authorList>
            <person name="Li T."/>
            <person name="Hu X."/>
            <person name="Zhang T."/>
            <person name="Song X."/>
            <person name="Zhang H."/>
            <person name="Dai N."/>
            <person name="Sheng W."/>
            <person name="Hou X."/>
            <person name="Wei L."/>
        </authorList>
    </citation>
    <scope>NUCLEOTIDE SEQUENCE</scope>
    <source>
        <strain evidence="1">KEN8</strain>
        <tissue evidence="1">Leaf</tissue>
    </source>
</reference>
<dbReference type="PANTHER" id="PTHR33116:SF84">
    <property type="entry name" value="RNA-DIRECTED DNA POLYMERASE"/>
    <property type="match status" value="1"/>
</dbReference>
<comment type="caution">
    <text evidence="1">The sequence shown here is derived from an EMBL/GenBank/DDBJ whole genome shotgun (WGS) entry which is preliminary data.</text>
</comment>
<dbReference type="PANTHER" id="PTHR33116">
    <property type="entry name" value="REVERSE TRANSCRIPTASE ZINC-BINDING DOMAIN-CONTAINING PROTEIN-RELATED-RELATED"/>
    <property type="match status" value="1"/>
</dbReference>
<gene>
    <name evidence="1" type="ORF">Scaly_3044500</name>
</gene>
<name>A0AAW2K0L5_9LAMI</name>
<accession>A0AAW2K0L5</accession>
<evidence type="ECO:0000313" key="1">
    <source>
        <dbReference type="EMBL" id="KAL0300497.1"/>
    </source>
</evidence>
<dbReference type="EMBL" id="JACGWM010000634">
    <property type="protein sequence ID" value="KAL0300497.1"/>
    <property type="molecule type" value="Genomic_DNA"/>
</dbReference>
<organism evidence="1">
    <name type="scientific">Sesamum calycinum</name>
    <dbReference type="NCBI Taxonomy" id="2727403"/>
    <lineage>
        <taxon>Eukaryota</taxon>
        <taxon>Viridiplantae</taxon>
        <taxon>Streptophyta</taxon>
        <taxon>Embryophyta</taxon>
        <taxon>Tracheophyta</taxon>
        <taxon>Spermatophyta</taxon>
        <taxon>Magnoliopsida</taxon>
        <taxon>eudicotyledons</taxon>
        <taxon>Gunneridae</taxon>
        <taxon>Pentapetalae</taxon>
        <taxon>asterids</taxon>
        <taxon>lamiids</taxon>
        <taxon>Lamiales</taxon>
        <taxon>Pedaliaceae</taxon>
        <taxon>Sesamum</taxon>
    </lineage>
</organism>
<protein>
    <recommendedName>
        <fullName evidence="2">Reverse transcriptase domain-containing protein</fullName>
    </recommendedName>
</protein>
<sequence>MERLDRMLVNAVWLNTWPDSSYISALPSTSDHSPLILNSVNRGNDQGPFRFDNYLAKRSGFLDSVRQVWRHRITGTALYGVVVKLKALKSTFRQQRKETGNLTENVRTAKRFLDKAQEFFETHKDDLLLQLVKCCRLVYSVAIRMEADMLKQRAKLQWLKQGDQNSKISLGKNSRVLDLSFLSSDIKHKITPEEADCISAPVTWSEIKDALFDIAEDSAPGPDGYTSAFLKLLGRWLDSISPTLLNAFVPGRNISDNILLAQELLAGYNQARLPPRSTIKVDIKKAYDSVEWDFLFEVLKLFNFPARFIGWIEQCVTTASFSISLNGSIYGYFLVLEAFDRVTPCHLLVCSCNGNLDYSLTTQSSNDPNFQFHWKCKEHRILSLCFADDVLLFCKAHIPSVQVIKDTLTEFANMSGLKVNASKNQIIISKSGQHEKQQILNLWVFKKALYR</sequence>
<evidence type="ECO:0008006" key="2">
    <source>
        <dbReference type="Google" id="ProtNLM"/>
    </source>
</evidence>
<reference evidence="1" key="2">
    <citation type="journal article" date="2024" name="Plant">
        <title>Genomic evolution and insights into agronomic trait innovations of Sesamum species.</title>
        <authorList>
            <person name="Miao H."/>
            <person name="Wang L."/>
            <person name="Qu L."/>
            <person name="Liu H."/>
            <person name="Sun Y."/>
            <person name="Le M."/>
            <person name="Wang Q."/>
            <person name="Wei S."/>
            <person name="Zheng Y."/>
            <person name="Lin W."/>
            <person name="Duan Y."/>
            <person name="Cao H."/>
            <person name="Xiong S."/>
            <person name="Wang X."/>
            <person name="Wei L."/>
            <person name="Li C."/>
            <person name="Ma Q."/>
            <person name="Ju M."/>
            <person name="Zhao R."/>
            <person name="Li G."/>
            <person name="Mu C."/>
            <person name="Tian Q."/>
            <person name="Mei H."/>
            <person name="Zhang T."/>
            <person name="Gao T."/>
            <person name="Zhang H."/>
        </authorList>
    </citation>
    <scope>NUCLEOTIDE SEQUENCE</scope>
    <source>
        <strain evidence="1">KEN8</strain>
    </source>
</reference>
<proteinExistence type="predicted"/>
<dbReference type="SUPFAM" id="SSF56672">
    <property type="entry name" value="DNA/RNA polymerases"/>
    <property type="match status" value="1"/>
</dbReference>
<dbReference type="InterPro" id="IPR043502">
    <property type="entry name" value="DNA/RNA_pol_sf"/>
</dbReference>
<dbReference type="AlphaFoldDB" id="A0AAW2K0L5"/>